<reference evidence="2" key="1">
    <citation type="submission" date="2016-10" db="EMBL/GenBank/DDBJ databases">
        <authorList>
            <person name="Varghese N."/>
            <person name="Submissions S."/>
        </authorList>
    </citation>
    <scope>NUCLEOTIDE SEQUENCE [LARGE SCALE GENOMIC DNA]</scope>
    <source>
        <strain evidence="2">CGMCC 4.5579</strain>
    </source>
</reference>
<dbReference type="Proteomes" id="UP000198727">
    <property type="component" value="Unassembled WGS sequence"/>
</dbReference>
<dbReference type="AlphaFoldDB" id="A0A1I5T1V9"/>
<dbReference type="EMBL" id="FOWW01000003">
    <property type="protein sequence ID" value="SFP76446.1"/>
    <property type="molecule type" value="Genomic_DNA"/>
</dbReference>
<gene>
    <name evidence="1" type="ORF">SAMN05421810_103342</name>
</gene>
<accession>A0A1I5T1V9</accession>
<evidence type="ECO:0000313" key="2">
    <source>
        <dbReference type="Proteomes" id="UP000198727"/>
    </source>
</evidence>
<proteinExistence type="predicted"/>
<protein>
    <submittedName>
        <fullName evidence="1">Uncharacterized protein</fullName>
    </submittedName>
</protein>
<sequence>MLERHVTKAPLVALLGRVRRERRVRRSVRGEGRYT</sequence>
<organism evidence="1 2">
    <name type="scientific">Amycolatopsis arida</name>
    <dbReference type="NCBI Taxonomy" id="587909"/>
    <lineage>
        <taxon>Bacteria</taxon>
        <taxon>Bacillati</taxon>
        <taxon>Actinomycetota</taxon>
        <taxon>Actinomycetes</taxon>
        <taxon>Pseudonocardiales</taxon>
        <taxon>Pseudonocardiaceae</taxon>
        <taxon>Amycolatopsis</taxon>
    </lineage>
</organism>
<evidence type="ECO:0000313" key="1">
    <source>
        <dbReference type="EMBL" id="SFP76446.1"/>
    </source>
</evidence>
<name>A0A1I5T1V9_9PSEU</name>
<dbReference type="STRING" id="587909.SAMN05421810_103342"/>
<keyword evidence="2" id="KW-1185">Reference proteome</keyword>